<dbReference type="InterPro" id="IPR044202">
    <property type="entry name" value="LETM1/MDM38-like"/>
</dbReference>
<feature type="compositionally biased region" description="Polar residues" evidence="8">
    <location>
        <begin position="1"/>
        <end position="18"/>
    </location>
</feature>
<evidence type="ECO:0000313" key="11">
    <source>
        <dbReference type="EMBL" id="KAF2000475.1"/>
    </source>
</evidence>
<evidence type="ECO:0000256" key="5">
    <source>
        <dbReference type="ARBA" id="ARBA00023128"/>
    </source>
</evidence>
<keyword evidence="5 7" id="KW-0496">Mitochondrion</keyword>
<evidence type="ECO:0000256" key="3">
    <source>
        <dbReference type="ARBA" id="ARBA00022792"/>
    </source>
</evidence>
<dbReference type="GO" id="GO:0005743">
    <property type="term" value="C:mitochondrial inner membrane"/>
    <property type="evidence" value="ECO:0007669"/>
    <property type="project" value="UniProtKB-SubCell"/>
</dbReference>
<comment type="subcellular location">
    <subcellularLocation>
        <location evidence="1">Mitochondrion inner membrane</location>
        <topology evidence="1">Single-pass membrane protein</topology>
    </subcellularLocation>
</comment>
<reference evidence="11" key="1">
    <citation type="journal article" date="2020" name="Stud. Mycol.">
        <title>101 Dothideomycetes genomes: a test case for predicting lifestyles and emergence of pathogens.</title>
        <authorList>
            <person name="Haridas S."/>
            <person name="Albert R."/>
            <person name="Binder M."/>
            <person name="Bloem J."/>
            <person name="Labutti K."/>
            <person name="Salamov A."/>
            <person name="Andreopoulos B."/>
            <person name="Baker S."/>
            <person name="Barry K."/>
            <person name="Bills G."/>
            <person name="Bluhm B."/>
            <person name="Cannon C."/>
            <person name="Castanera R."/>
            <person name="Culley D."/>
            <person name="Daum C."/>
            <person name="Ezra D."/>
            <person name="Gonzalez J."/>
            <person name="Henrissat B."/>
            <person name="Kuo A."/>
            <person name="Liang C."/>
            <person name="Lipzen A."/>
            <person name="Lutzoni F."/>
            <person name="Magnuson J."/>
            <person name="Mondo S."/>
            <person name="Nolan M."/>
            <person name="Ohm R."/>
            <person name="Pangilinan J."/>
            <person name="Park H.-J."/>
            <person name="Ramirez L."/>
            <person name="Alfaro M."/>
            <person name="Sun H."/>
            <person name="Tritt A."/>
            <person name="Yoshinaga Y."/>
            <person name="Zwiers L.-H."/>
            <person name="Turgeon B."/>
            <person name="Goodwin S."/>
            <person name="Spatafora J."/>
            <person name="Crous P."/>
            <person name="Grigoriev I."/>
        </authorList>
    </citation>
    <scope>NUCLEOTIDE SEQUENCE</scope>
    <source>
        <strain evidence="11">CBS 123094</strain>
    </source>
</reference>
<keyword evidence="2 9" id="KW-0812">Transmembrane</keyword>
<organism evidence="11 12">
    <name type="scientific">Amniculicola lignicola CBS 123094</name>
    <dbReference type="NCBI Taxonomy" id="1392246"/>
    <lineage>
        <taxon>Eukaryota</taxon>
        <taxon>Fungi</taxon>
        <taxon>Dikarya</taxon>
        <taxon>Ascomycota</taxon>
        <taxon>Pezizomycotina</taxon>
        <taxon>Dothideomycetes</taxon>
        <taxon>Pleosporomycetidae</taxon>
        <taxon>Pleosporales</taxon>
        <taxon>Amniculicolaceae</taxon>
        <taxon>Amniculicola</taxon>
    </lineage>
</organism>
<name>A0A6A5WN32_9PLEO</name>
<dbReference type="Pfam" id="PF07766">
    <property type="entry name" value="LETM1_RBD"/>
    <property type="match status" value="1"/>
</dbReference>
<evidence type="ECO:0000256" key="7">
    <source>
        <dbReference type="PROSITE-ProRule" id="PRU01094"/>
    </source>
</evidence>
<feature type="region of interest" description="Disordered" evidence="8">
    <location>
        <begin position="1"/>
        <end position="33"/>
    </location>
</feature>
<dbReference type="GO" id="GO:0030003">
    <property type="term" value="P:intracellular monoatomic cation homeostasis"/>
    <property type="evidence" value="ECO:0007669"/>
    <property type="project" value="TreeGrafter"/>
</dbReference>
<proteinExistence type="predicted"/>
<evidence type="ECO:0000256" key="1">
    <source>
        <dbReference type="ARBA" id="ARBA00004434"/>
    </source>
</evidence>
<evidence type="ECO:0000256" key="2">
    <source>
        <dbReference type="ARBA" id="ARBA00022692"/>
    </source>
</evidence>
<evidence type="ECO:0000313" key="12">
    <source>
        <dbReference type="Proteomes" id="UP000799779"/>
    </source>
</evidence>
<dbReference type="PANTHER" id="PTHR14009:SF1">
    <property type="entry name" value="MITOCHONDRIAL PROTON_CALCIUM EXCHANGER PROTEIN"/>
    <property type="match status" value="1"/>
</dbReference>
<feature type="region of interest" description="Disordered" evidence="8">
    <location>
        <begin position="79"/>
        <end position="101"/>
    </location>
</feature>
<feature type="non-terminal residue" evidence="11">
    <location>
        <position position="307"/>
    </location>
</feature>
<keyword evidence="3" id="KW-0999">Mitochondrion inner membrane</keyword>
<feature type="non-terminal residue" evidence="11">
    <location>
        <position position="1"/>
    </location>
</feature>
<keyword evidence="6 9" id="KW-0472">Membrane</keyword>
<feature type="domain" description="Letm1 RBD" evidence="10">
    <location>
        <begin position="137"/>
        <end position="307"/>
    </location>
</feature>
<dbReference type="AlphaFoldDB" id="A0A6A5WN32"/>
<dbReference type="OrthoDB" id="73691at2759"/>
<evidence type="ECO:0000256" key="8">
    <source>
        <dbReference type="SAM" id="MobiDB-lite"/>
    </source>
</evidence>
<feature type="compositionally biased region" description="Polar residues" evidence="8">
    <location>
        <begin position="84"/>
        <end position="99"/>
    </location>
</feature>
<keyword evidence="12" id="KW-1185">Reference proteome</keyword>
<evidence type="ECO:0000256" key="6">
    <source>
        <dbReference type="ARBA" id="ARBA00023136"/>
    </source>
</evidence>
<gene>
    <name evidence="11" type="ORF">P154DRAFT_411181</name>
</gene>
<dbReference type="PANTHER" id="PTHR14009">
    <property type="entry name" value="LEUCINE ZIPPER-EF-HAND CONTAINING TRANSMEMBRANE PROTEIN"/>
    <property type="match status" value="1"/>
</dbReference>
<dbReference type="PROSITE" id="PS51758">
    <property type="entry name" value="LETM1_RBD"/>
    <property type="match status" value="1"/>
</dbReference>
<protein>
    <recommendedName>
        <fullName evidence="10">Letm1 RBD domain-containing protein</fullName>
    </recommendedName>
</protein>
<evidence type="ECO:0000259" key="10">
    <source>
        <dbReference type="PROSITE" id="PS51758"/>
    </source>
</evidence>
<evidence type="ECO:0000256" key="4">
    <source>
        <dbReference type="ARBA" id="ARBA00022989"/>
    </source>
</evidence>
<evidence type="ECO:0000256" key="9">
    <source>
        <dbReference type="SAM" id="Phobius"/>
    </source>
</evidence>
<dbReference type="InterPro" id="IPR033122">
    <property type="entry name" value="LETM1-like_RBD"/>
</dbReference>
<sequence length="307" mass="34897">PTKTAQPSTILPHTQWNPKLNPPSETYAPPLEVPARRPDQSYASWLWGAGRTYIQFYKTGIKRVRSTAKLAKTWRTAMKEASAKSPSTSPSGQEGSSILSPRESAITRAQWQVILRSRKDMLRLPVFGILLLVMGEWLPFLVIWLTPVVPESCRIPAQVEREQTKKETRRRERERRLALDAHRLLARDRKVGTGQAAQAIPSPQAVQLDDVKRLDLLSLLTLSTKLDTHSKFWDFLFITPPKGVLRWGLQRQLSYLHKDDALIQRDGGWQGLGKEEVQRACVERGFDVLGKSEGDMRKALAGWYARK</sequence>
<dbReference type="Proteomes" id="UP000799779">
    <property type="component" value="Unassembled WGS sequence"/>
</dbReference>
<keyword evidence="4 9" id="KW-1133">Transmembrane helix</keyword>
<dbReference type="GO" id="GO:0043022">
    <property type="term" value="F:ribosome binding"/>
    <property type="evidence" value="ECO:0007669"/>
    <property type="project" value="InterPro"/>
</dbReference>
<accession>A0A6A5WN32</accession>
<dbReference type="EMBL" id="ML977589">
    <property type="protein sequence ID" value="KAF2000475.1"/>
    <property type="molecule type" value="Genomic_DNA"/>
</dbReference>
<feature type="transmembrane region" description="Helical" evidence="9">
    <location>
        <begin position="124"/>
        <end position="145"/>
    </location>
</feature>